<dbReference type="SUPFAM" id="SSF89360">
    <property type="entry name" value="HesB-like domain"/>
    <property type="match status" value="1"/>
</dbReference>
<reference evidence="1 2" key="1">
    <citation type="submission" date="2023-10" db="EMBL/GenBank/DDBJ databases">
        <title>Microbacterium xanthum sp. nov., isolated from seaweed.</title>
        <authorList>
            <person name="Lee S.D."/>
        </authorList>
    </citation>
    <scope>NUCLEOTIDE SEQUENCE [LARGE SCALE GENOMIC DNA]</scope>
    <source>
        <strain evidence="1 2">KCTC 19124</strain>
    </source>
</reference>
<dbReference type="Proteomes" id="UP001291912">
    <property type="component" value="Unassembled WGS sequence"/>
</dbReference>
<dbReference type="InterPro" id="IPR035903">
    <property type="entry name" value="HesB-like_dom_sf"/>
</dbReference>
<accession>A0ABU5NA26</accession>
<comment type="caution">
    <text evidence="1">The sequence shown here is derived from an EMBL/GenBank/DDBJ whole genome shotgun (WGS) entry which is preliminary data.</text>
</comment>
<dbReference type="Gene3D" id="2.60.300.12">
    <property type="entry name" value="HesB-like domain"/>
    <property type="match status" value="1"/>
</dbReference>
<evidence type="ECO:0000313" key="1">
    <source>
        <dbReference type="EMBL" id="MDZ8162915.1"/>
    </source>
</evidence>
<sequence>MLTLTENAATAVKTIIAQLPEADQGGVRIRDTGSQESGFELAVASAPETGDQVVEDHGARVFLDDGANTALDDRVLDAEMNQDGSVRFAIASQS</sequence>
<evidence type="ECO:0000313" key="2">
    <source>
        <dbReference type="Proteomes" id="UP001291912"/>
    </source>
</evidence>
<keyword evidence="2" id="KW-1185">Reference proteome</keyword>
<name>A0ABU5NA26_9MICO</name>
<dbReference type="EMBL" id="JAWJYN010000003">
    <property type="protein sequence ID" value="MDZ8162915.1"/>
    <property type="molecule type" value="Genomic_DNA"/>
</dbReference>
<proteinExistence type="predicted"/>
<gene>
    <name evidence="1" type="ORF">R2Q92_13860</name>
</gene>
<dbReference type="RefSeq" id="WP_194422734.1">
    <property type="nucleotide sequence ID" value="NZ_BAAAPT010000001.1"/>
</dbReference>
<protein>
    <submittedName>
        <fullName evidence="1">Fe-S cluster assembly protein HesB</fullName>
    </submittedName>
</protein>
<organism evidence="1 2">
    <name type="scientific">Microbacterium aquimaris</name>
    <dbReference type="NCBI Taxonomy" id="459816"/>
    <lineage>
        <taxon>Bacteria</taxon>
        <taxon>Bacillati</taxon>
        <taxon>Actinomycetota</taxon>
        <taxon>Actinomycetes</taxon>
        <taxon>Micrococcales</taxon>
        <taxon>Microbacteriaceae</taxon>
        <taxon>Microbacterium</taxon>
    </lineage>
</organism>